<dbReference type="RefSeq" id="WP_013944201.1">
    <property type="nucleotide sequence ID" value="NC_015713.1"/>
</dbReference>
<dbReference type="Pfam" id="PF04993">
    <property type="entry name" value="TfoX_N"/>
    <property type="match status" value="1"/>
</dbReference>
<evidence type="ECO:0000313" key="2">
    <source>
        <dbReference type="EMBL" id="CCB89735.1"/>
    </source>
</evidence>
<dbReference type="Proteomes" id="UP000000496">
    <property type="component" value="Chromosome gsn.131"/>
</dbReference>
<keyword evidence="3" id="KW-1185">Reference proteome</keyword>
<gene>
    <name evidence="2" type="ordered locus">SNE_A18580</name>
</gene>
<proteinExistence type="predicted"/>
<dbReference type="AlphaFoldDB" id="F8L397"/>
<reference evidence="2 3" key="2">
    <citation type="journal article" date="2011" name="Mol. Biol. Evol.">
        <title>Unity in variety--the pan-genome of the Chlamydiae.</title>
        <authorList>
            <person name="Collingro A."/>
            <person name="Tischler P."/>
            <person name="Weinmaier T."/>
            <person name="Penz T."/>
            <person name="Heinz E."/>
            <person name="Brunham R.C."/>
            <person name="Read T.D."/>
            <person name="Bavoil P.M."/>
            <person name="Sachse K."/>
            <person name="Kahane S."/>
            <person name="Friedman M.G."/>
            <person name="Rattei T."/>
            <person name="Myers G.S."/>
            <person name="Horn M."/>
        </authorList>
    </citation>
    <scope>NUCLEOTIDE SEQUENCE [LARGE SCALE GENOMIC DNA]</scope>
    <source>
        <strain evidence="3">ATCC VR-1471 / Z</strain>
    </source>
</reference>
<evidence type="ECO:0000259" key="1">
    <source>
        <dbReference type="Pfam" id="PF04993"/>
    </source>
</evidence>
<dbReference type="EMBL" id="FR872582">
    <property type="protein sequence ID" value="CCB89735.1"/>
    <property type="molecule type" value="Genomic_DNA"/>
</dbReference>
<accession>F8L397</accession>
<dbReference type="STRING" id="331113.SNE_A18580"/>
<dbReference type="eggNOG" id="COG3070">
    <property type="taxonomic scope" value="Bacteria"/>
</dbReference>
<dbReference type="OrthoDB" id="214902at2"/>
<dbReference type="SUPFAM" id="SSF159894">
    <property type="entry name" value="YgaC/TfoX-N like"/>
    <property type="match status" value="1"/>
</dbReference>
<name>F8L397_SIMNZ</name>
<dbReference type="HOGENOM" id="CLU_136016_3_0_0"/>
<dbReference type="Gene3D" id="3.30.1460.30">
    <property type="entry name" value="YgaC/TfoX-N like chaperone"/>
    <property type="match status" value="1"/>
</dbReference>
<dbReference type="InterPro" id="IPR007076">
    <property type="entry name" value="TfoX_N"/>
</dbReference>
<reference key="1">
    <citation type="journal article" date="2011" name="Mol. Biol. Evol.">
        <title>Unity in variety -- the pan-genome of the Chlamydiae.</title>
        <authorList>
            <person name="Collingro A."/>
            <person name="Tischler P."/>
            <person name="Weinmaier T."/>
            <person name="Penz T."/>
            <person name="Heinz E."/>
            <person name="Brunham R.C."/>
            <person name="Read T.D."/>
            <person name="Bavoil P.M."/>
            <person name="Sachse K."/>
            <person name="Kahane S."/>
            <person name="Friedman M.G."/>
            <person name="Rattei T."/>
            <person name="Myers G.S.A."/>
            <person name="Horn M."/>
        </authorList>
    </citation>
    <scope>NUCLEOTIDE SEQUENCE</scope>
    <source>
        <strain>Z</strain>
    </source>
</reference>
<dbReference type="KEGG" id="sng:SNE_A18580"/>
<sequence length="112" mass="13147">MSKWKKSSEALVEKFQNCMDVFEELEPRKMFGYPCRFLNGNMLTGLHEENWVLRLAEEDREEIQKLGAKPFEPMGRKMREYVLLPAEILGDETQLKAWIKRSIAFVDALPPK</sequence>
<feature type="domain" description="TfoX N-terminal" evidence="1">
    <location>
        <begin position="22"/>
        <end position="105"/>
    </location>
</feature>
<organism evidence="2 3">
    <name type="scientific">Simkania negevensis (strain ATCC VR-1471 / DSM 27360 / Z)</name>
    <dbReference type="NCBI Taxonomy" id="331113"/>
    <lineage>
        <taxon>Bacteria</taxon>
        <taxon>Pseudomonadati</taxon>
        <taxon>Chlamydiota</taxon>
        <taxon>Chlamydiia</taxon>
        <taxon>Parachlamydiales</taxon>
        <taxon>Simkaniaceae</taxon>
        <taxon>Simkania</taxon>
    </lineage>
</organism>
<protein>
    <recommendedName>
        <fullName evidence="1">TfoX N-terminal domain-containing protein</fullName>
    </recommendedName>
</protein>
<evidence type="ECO:0000313" key="3">
    <source>
        <dbReference type="Proteomes" id="UP000000496"/>
    </source>
</evidence>